<dbReference type="GO" id="GO:0000271">
    <property type="term" value="P:polysaccharide biosynthetic process"/>
    <property type="evidence" value="ECO:0007669"/>
    <property type="project" value="InterPro"/>
</dbReference>
<comment type="similarity">
    <text evidence="3">Belongs to the UDP-glucose/GDP-mannose dehydrogenase family.</text>
</comment>
<dbReference type="GO" id="GO:0016616">
    <property type="term" value="F:oxidoreductase activity, acting on the CH-OH group of donors, NAD or NADP as acceptor"/>
    <property type="evidence" value="ECO:0007669"/>
    <property type="project" value="InterPro"/>
</dbReference>
<dbReference type="PANTHER" id="PTHR43491">
    <property type="entry name" value="UDP-N-ACETYL-D-MANNOSAMINE DEHYDROGENASE"/>
    <property type="match status" value="1"/>
</dbReference>
<dbReference type="PANTHER" id="PTHR43491:SF1">
    <property type="entry name" value="UDP-N-ACETYL-D-MANNOSAMINE DEHYDROGENASE"/>
    <property type="match status" value="1"/>
</dbReference>
<evidence type="ECO:0000256" key="2">
    <source>
        <dbReference type="ARBA" id="ARBA00023027"/>
    </source>
</evidence>
<sequence length="420" mass="47307">MAKVAIIGLGYVGLPLALLFHKKGHTVYGIDTDKNKINLIKQGKSFISDVESDDLQSIRASNRFHVDSSFSFVKEAETIILCVPTPLTKEGEPNISYIDEAVCSCLPYLNKDQLMILESSTYPGTTEEIIMPKIESRGFIVGKDFYLAYSPERIDPGQKTYLPEEIPKIIGGVTDVCTKKAQSLYRTVFRKIVPVSSPKAAEMAKLIENAQRLINISFINEMAMLCEKMNLDPWEVIEACKTKPFGFTPFEPGIGAGGHCIPVDPVFLRWKAEMIGKRLTMIESAEMINKEMPDYIIHKVTAALNKPLSKSKLFIIGVTYKRDVNDIRESKAIEIIERLVKLGASITYHDPYVPFIHIENHLLHSSTISEEKLKESDCTLILTDHRMLPYEFILKHARKVIDPKNALKKFKSTTPNNSII</sequence>
<evidence type="ECO:0000313" key="6">
    <source>
        <dbReference type="Proteomes" id="UP001164726"/>
    </source>
</evidence>
<dbReference type="InterPro" id="IPR028359">
    <property type="entry name" value="UDP_ManNAc/GlcNAc_DH"/>
</dbReference>
<dbReference type="SUPFAM" id="SSF51735">
    <property type="entry name" value="NAD(P)-binding Rossmann-fold domains"/>
    <property type="match status" value="1"/>
</dbReference>
<dbReference type="NCBIfam" id="TIGR03026">
    <property type="entry name" value="NDP-sugDHase"/>
    <property type="match status" value="1"/>
</dbReference>
<feature type="domain" description="UDP-glucose/GDP-mannose dehydrogenase C-terminal" evidence="4">
    <location>
        <begin position="314"/>
        <end position="409"/>
    </location>
</feature>
<organism evidence="5 6">
    <name type="scientific">Fervidibacillus halotolerans</name>
    <dbReference type="NCBI Taxonomy" id="2980027"/>
    <lineage>
        <taxon>Bacteria</taxon>
        <taxon>Bacillati</taxon>
        <taxon>Bacillota</taxon>
        <taxon>Bacilli</taxon>
        <taxon>Bacillales</taxon>
        <taxon>Bacillaceae</taxon>
        <taxon>Fervidibacillus</taxon>
    </lineage>
</organism>
<keyword evidence="1" id="KW-0560">Oxidoreductase</keyword>
<protein>
    <submittedName>
        <fullName evidence="5">Nucleotide sugar dehydrogenase</fullName>
    </submittedName>
</protein>
<dbReference type="InterPro" id="IPR008927">
    <property type="entry name" value="6-PGluconate_DH-like_C_sf"/>
</dbReference>
<evidence type="ECO:0000259" key="4">
    <source>
        <dbReference type="SMART" id="SM00984"/>
    </source>
</evidence>
<dbReference type="RefSeq" id="WP_275421277.1">
    <property type="nucleotide sequence ID" value="NZ_CP106877.1"/>
</dbReference>
<reference evidence="5" key="1">
    <citation type="submission" date="2022-09" db="EMBL/GenBank/DDBJ databases">
        <title>Complete Genomes of Fervidibacillus albus and Fervidibacillus halotolerans isolated from tidal flat sediments.</title>
        <authorList>
            <person name="Kwon K.K."/>
            <person name="Yang S.-H."/>
            <person name="Park M.J."/>
            <person name="Oh H.-M."/>
        </authorList>
    </citation>
    <scope>NUCLEOTIDE SEQUENCE</scope>
    <source>
        <strain evidence="5">MEBiC13594</strain>
    </source>
</reference>
<dbReference type="InterPro" id="IPR036220">
    <property type="entry name" value="UDP-Glc/GDP-Man_DH_C_sf"/>
</dbReference>
<proteinExistence type="inferred from homology"/>
<dbReference type="Proteomes" id="UP001164726">
    <property type="component" value="Chromosome"/>
</dbReference>
<dbReference type="InterPro" id="IPR014026">
    <property type="entry name" value="UDP-Glc/GDP-Man_DH_dimer"/>
</dbReference>
<name>A0A9E8M293_9BACI</name>
<dbReference type="GO" id="GO:0051287">
    <property type="term" value="F:NAD binding"/>
    <property type="evidence" value="ECO:0007669"/>
    <property type="project" value="InterPro"/>
</dbReference>
<dbReference type="EMBL" id="CP106877">
    <property type="protein sequence ID" value="WAA13136.1"/>
    <property type="molecule type" value="Genomic_DNA"/>
</dbReference>
<dbReference type="Pfam" id="PF03721">
    <property type="entry name" value="UDPG_MGDP_dh_N"/>
    <property type="match status" value="1"/>
</dbReference>
<dbReference type="Pfam" id="PF00984">
    <property type="entry name" value="UDPG_MGDP_dh"/>
    <property type="match status" value="1"/>
</dbReference>
<dbReference type="Gene3D" id="3.40.50.720">
    <property type="entry name" value="NAD(P)-binding Rossmann-like Domain"/>
    <property type="match status" value="2"/>
</dbReference>
<dbReference type="SUPFAM" id="SSF48179">
    <property type="entry name" value="6-phosphogluconate dehydrogenase C-terminal domain-like"/>
    <property type="match status" value="1"/>
</dbReference>
<gene>
    <name evidence="5" type="ORF">OE105_03125</name>
</gene>
<dbReference type="SMART" id="SM00984">
    <property type="entry name" value="UDPG_MGDP_dh_C"/>
    <property type="match status" value="1"/>
</dbReference>
<dbReference type="PIRSF" id="PIRSF500136">
    <property type="entry name" value="UDP_ManNAc_DH"/>
    <property type="match status" value="1"/>
</dbReference>
<keyword evidence="6" id="KW-1185">Reference proteome</keyword>
<dbReference type="KEGG" id="fhl:OE105_03125"/>
<dbReference type="InterPro" id="IPR036291">
    <property type="entry name" value="NAD(P)-bd_dom_sf"/>
</dbReference>
<keyword evidence="2" id="KW-0520">NAD</keyword>
<dbReference type="SUPFAM" id="SSF52413">
    <property type="entry name" value="UDP-glucose/GDP-mannose dehydrogenase C-terminal domain"/>
    <property type="match status" value="1"/>
</dbReference>
<evidence type="ECO:0000313" key="5">
    <source>
        <dbReference type="EMBL" id="WAA13136.1"/>
    </source>
</evidence>
<evidence type="ECO:0000256" key="3">
    <source>
        <dbReference type="PIRNR" id="PIRNR000124"/>
    </source>
</evidence>
<dbReference type="AlphaFoldDB" id="A0A9E8M293"/>
<dbReference type="InterPro" id="IPR001732">
    <property type="entry name" value="UDP-Glc/GDP-Man_DH_N"/>
</dbReference>
<dbReference type="InterPro" id="IPR014027">
    <property type="entry name" value="UDP-Glc/GDP-Man_DH_C"/>
</dbReference>
<evidence type="ECO:0000256" key="1">
    <source>
        <dbReference type="ARBA" id="ARBA00023002"/>
    </source>
</evidence>
<dbReference type="InterPro" id="IPR017476">
    <property type="entry name" value="UDP-Glc/GDP-Man"/>
</dbReference>
<dbReference type="PIRSF" id="PIRSF000124">
    <property type="entry name" value="UDPglc_GDPman_dh"/>
    <property type="match status" value="1"/>
</dbReference>
<dbReference type="Pfam" id="PF03720">
    <property type="entry name" value="UDPG_MGDP_dh_C"/>
    <property type="match status" value="1"/>
</dbReference>
<dbReference type="GO" id="GO:0016628">
    <property type="term" value="F:oxidoreductase activity, acting on the CH-CH group of donors, NAD or NADP as acceptor"/>
    <property type="evidence" value="ECO:0007669"/>
    <property type="project" value="InterPro"/>
</dbReference>
<accession>A0A9E8M293</accession>